<feature type="transmembrane region" description="Helical" evidence="6">
    <location>
        <begin position="278"/>
        <end position="300"/>
    </location>
</feature>
<dbReference type="InterPro" id="IPR004853">
    <property type="entry name" value="Sugar_P_trans_dom"/>
</dbReference>
<dbReference type="EMBL" id="LT635765">
    <property type="protein sequence ID" value="SGZ52569.1"/>
    <property type="molecule type" value="Genomic_DNA"/>
</dbReference>
<accession>A0A1L0BMG7</accession>
<evidence type="ECO:0000313" key="8">
    <source>
        <dbReference type="EMBL" id="SGZ52569.1"/>
    </source>
</evidence>
<feature type="transmembrane region" description="Helical" evidence="6">
    <location>
        <begin position="366"/>
        <end position="387"/>
    </location>
</feature>
<organism evidence="8 9">
    <name type="scientific">Sungouiella intermedia</name>
    <dbReference type="NCBI Taxonomy" id="45354"/>
    <lineage>
        <taxon>Eukaryota</taxon>
        <taxon>Fungi</taxon>
        <taxon>Dikarya</taxon>
        <taxon>Ascomycota</taxon>
        <taxon>Saccharomycotina</taxon>
        <taxon>Pichiomycetes</taxon>
        <taxon>Metschnikowiaceae</taxon>
        <taxon>Sungouiella</taxon>
    </lineage>
</organism>
<evidence type="ECO:0000256" key="1">
    <source>
        <dbReference type="ARBA" id="ARBA00004141"/>
    </source>
</evidence>
<dbReference type="Pfam" id="PF03151">
    <property type="entry name" value="TPT"/>
    <property type="match status" value="1"/>
</dbReference>
<sequence>MLSVNHSVEDIHNYPYPQRTSQVNPNLSSTNISQLNHPRAIRSPLSSFTPITPPTSNSPTPVFEKSHFFSLGSNAGSTVSLDTFASVPEEPVSESWLLKALPKVNLEVVSMCALWYGFSIVSSNSTKAILSRFQYPVTLTQFQFILNALMCVTLFVALTVLPTLALRFPKGSVPDLHSLNHSVKNFLTPNAFIISTTLPMGLFQFVGHITSHKATSVIPVSLVHTIKALSPITTVCIYRFVYKVPFKRVTYLTLVPLMAGIMLTCYKPKRASLPADDHYFQGLIYAFISMFIFVSQNIFAKKRLTVEPEQKTNSLPSFKKDDTKKLDKLTILLFCSVLGFLFTMPFYILLEARNDKFSLAQMTNELIALVFLNGVSHFMQSLLAFLLLGTISPINYSIANIMKRIVVIIVAFIWESSFGFSGIQTFGIVLTVMGLYCYDRWGIARNK</sequence>
<evidence type="ECO:0000256" key="2">
    <source>
        <dbReference type="ARBA" id="ARBA00022692"/>
    </source>
</evidence>
<feature type="transmembrane region" description="Helical" evidence="6">
    <location>
        <begin position="329"/>
        <end position="350"/>
    </location>
</feature>
<evidence type="ECO:0000256" key="3">
    <source>
        <dbReference type="ARBA" id="ARBA00022989"/>
    </source>
</evidence>
<dbReference type="AlphaFoldDB" id="A0A1L0BMG7"/>
<dbReference type="Proteomes" id="UP000182259">
    <property type="component" value="Chromosome II"/>
</dbReference>
<comment type="subcellular location">
    <subcellularLocation>
        <location evidence="1">Membrane</location>
        <topology evidence="1">Multi-pass membrane protein</topology>
    </subcellularLocation>
</comment>
<feature type="region of interest" description="Disordered" evidence="5">
    <location>
        <begin position="1"/>
        <end position="23"/>
    </location>
</feature>
<evidence type="ECO:0000313" key="9">
    <source>
        <dbReference type="Proteomes" id="UP000182259"/>
    </source>
</evidence>
<reference evidence="8 9" key="1">
    <citation type="submission" date="2016-10" db="EMBL/GenBank/DDBJ databases">
        <authorList>
            <person name="de Groot N.N."/>
        </authorList>
    </citation>
    <scope>NUCLEOTIDE SEQUENCE [LARGE SCALE GENOMIC DNA]</scope>
    <source>
        <strain evidence="8 9">PYCC 4715</strain>
    </source>
</reference>
<feature type="transmembrane region" description="Helical" evidence="6">
    <location>
        <begin position="142"/>
        <end position="166"/>
    </location>
</feature>
<feature type="domain" description="Sugar phosphate transporter" evidence="7">
    <location>
        <begin position="107"/>
        <end position="438"/>
    </location>
</feature>
<keyword evidence="3 6" id="KW-1133">Transmembrane helix</keyword>
<evidence type="ECO:0000259" key="7">
    <source>
        <dbReference type="Pfam" id="PF03151"/>
    </source>
</evidence>
<feature type="transmembrane region" description="Helical" evidence="6">
    <location>
        <begin position="249"/>
        <end position="266"/>
    </location>
</feature>
<keyword evidence="4 6" id="KW-0472">Membrane</keyword>
<name>A0A1L0BMG7_9ASCO</name>
<dbReference type="InterPro" id="IPR050186">
    <property type="entry name" value="TPT_transporter"/>
</dbReference>
<gene>
    <name evidence="8" type="ORF">SAMEA4029009_CIC11G00000003931</name>
</gene>
<evidence type="ECO:0000256" key="6">
    <source>
        <dbReference type="SAM" id="Phobius"/>
    </source>
</evidence>
<proteinExistence type="predicted"/>
<protein>
    <submittedName>
        <fullName evidence="8">CIC11C00000003931</fullName>
    </submittedName>
</protein>
<keyword evidence="2 6" id="KW-0812">Transmembrane</keyword>
<dbReference type="GO" id="GO:0016020">
    <property type="term" value="C:membrane"/>
    <property type="evidence" value="ECO:0007669"/>
    <property type="project" value="UniProtKB-SubCell"/>
</dbReference>
<evidence type="ECO:0000256" key="5">
    <source>
        <dbReference type="SAM" id="MobiDB-lite"/>
    </source>
</evidence>
<feature type="transmembrane region" description="Helical" evidence="6">
    <location>
        <begin position="187"/>
        <end position="206"/>
    </location>
</feature>
<dbReference type="PANTHER" id="PTHR11132">
    <property type="entry name" value="SOLUTE CARRIER FAMILY 35"/>
    <property type="match status" value="1"/>
</dbReference>
<evidence type="ECO:0000256" key="4">
    <source>
        <dbReference type="ARBA" id="ARBA00023136"/>
    </source>
</evidence>